<dbReference type="PROSITE" id="PS50125">
    <property type="entry name" value="GUANYLATE_CYCLASE_2"/>
    <property type="match status" value="1"/>
</dbReference>
<dbReference type="InterPro" id="IPR029787">
    <property type="entry name" value="Nucleotide_cyclase"/>
</dbReference>
<name>K9WIT0_9CYAN</name>
<keyword evidence="4" id="KW-1185">Reference proteome</keyword>
<dbReference type="PANTHER" id="PTHR43081:SF19">
    <property type="entry name" value="PH-SENSITIVE ADENYLATE CYCLASE RV1264"/>
    <property type="match status" value="1"/>
</dbReference>
<dbReference type="GO" id="GO:0006171">
    <property type="term" value="P:cAMP biosynthetic process"/>
    <property type="evidence" value="ECO:0007669"/>
    <property type="project" value="TreeGrafter"/>
</dbReference>
<dbReference type="eggNOG" id="COG1672">
    <property type="taxonomic scope" value="Bacteria"/>
</dbReference>
<dbReference type="Proteomes" id="UP000010471">
    <property type="component" value="Chromosome"/>
</dbReference>
<dbReference type="InterPro" id="IPR001054">
    <property type="entry name" value="A/G_cyclase"/>
</dbReference>
<dbReference type="SUPFAM" id="SSF55073">
    <property type="entry name" value="Nucleotide cyclase"/>
    <property type="match status" value="1"/>
</dbReference>
<dbReference type="AlphaFoldDB" id="K9WIT0"/>
<dbReference type="PANTHER" id="PTHR43081">
    <property type="entry name" value="ADENYLATE CYCLASE, TERMINAL-DIFFERENTIATION SPECIFIC-RELATED"/>
    <property type="match status" value="1"/>
</dbReference>
<dbReference type="CDD" id="cd07302">
    <property type="entry name" value="CHD"/>
    <property type="match status" value="1"/>
</dbReference>
<gene>
    <name evidence="3" type="ORF">Mic7113_3973</name>
</gene>
<dbReference type="InterPro" id="IPR027417">
    <property type="entry name" value="P-loop_NTPase"/>
</dbReference>
<evidence type="ECO:0000256" key="1">
    <source>
        <dbReference type="ARBA" id="ARBA00005381"/>
    </source>
</evidence>
<dbReference type="InterPro" id="IPR050697">
    <property type="entry name" value="Adenylyl/Guanylyl_Cyclase_3/4"/>
</dbReference>
<evidence type="ECO:0000313" key="3">
    <source>
        <dbReference type="EMBL" id="AFZ19679.1"/>
    </source>
</evidence>
<reference evidence="3 4" key="1">
    <citation type="submission" date="2012-06" db="EMBL/GenBank/DDBJ databases">
        <title>Finished chromosome of genome of Microcoleus sp. PCC 7113.</title>
        <authorList>
            <consortium name="US DOE Joint Genome Institute"/>
            <person name="Gugger M."/>
            <person name="Coursin T."/>
            <person name="Rippka R."/>
            <person name="Tandeau De Marsac N."/>
            <person name="Huntemann M."/>
            <person name="Wei C.-L."/>
            <person name="Han J."/>
            <person name="Detter J.C."/>
            <person name="Han C."/>
            <person name="Tapia R."/>
            <person name="Chen A."/>
            <person name="Kyrpides N."/>
            <person name="Mavromatis K."/>
            <person name="Markowitz V."/>
            <person name="Szeto E."/>
            <person name="Ivanova N."/>
            <person name="Pagani I."/>
            <person name="Pati A."/>
            <person name="Goodwin L."/>
            <person name="Nordberg H.P."/>
            <person name="Cantor M.N."/>
            <person name="Hua S.X."/>
            <person name="Woyke T."/>
            <person name="Kerfeld C.A."/>
        </authorList>
    </citation>
    <scope>NUCLEOTIDE SEQUENCE [LARGE SCALE GENOMIC DNA]</scope>
    <source>
        <strain evidence="3 4">PCC 7113</strain>
    </source>
</reference>
<dbReference type="PATRIC" id="fig|1173027.3.peg.4377"/>
<dbReference type="EMBL" id="CP003630">
    <property type="protein sequence ID" value="AFZ19679.1"/>
    <property type="molecule type" value="Genomic_DNA"/>
</dbReference>
<accession>K9WIT0</accession>
<sequence length="615" mass="69979">MSIENRPAKRKRGVILTAQGLNRLQTAKRQSEIQQNAGNLYTLEELRDRTSLSINTLTRIQRREIAVDRHSLESFFSAFELTLNPSDYTKQERENFENQQGVTLKGQVPLNSPFYVERPPIERLGYETILQPGALIRIKAPKQMGKTSLMARILSSARTQGYKTVTLSFQLADATVFSNLTRFLQWFCAIVSRSLGVPNQLSKYWDDIFGSNYNCTDYFENYLLAAIDSPIVLALDEVDAVFNYPEIATDFFGLLRAWYEKAKYGDESSDVWQKLRLLVVHSTEVYIPLNINQSPFNVGLSMELPEFTAEQVKDLAIRYELNWTNQQVEQLMALIGGNPYLVQLALHHISNEEITLEELLETAIAEDGLYSDYLRRQLWNLKQYPELVSALMQVVKSQNAVELEPVQAFKLQSMGLVRGHNQRVVPSCTLYRQYFSDRLSRLQLNLIQDSRLATIVFTDAVNFQANLNMNPERTQAQLYQDFQLISQLAQQFEGQLLKSFGARLLIYFPNVLNAVNCAQEIQLALRQTAEPPIEPLLTHRIGIHLGEVIFSCSDIIGTGIKIAELLQAEAPSGGICISQSVYEAVKNFLPLQPINLGQREFEGIEEPISLYQLDV</sequence>
<proteinExistence type="inferred from homology"/>
<dbReference type="KEGG" id="mic:Mic7113_3973"/>
<feature type="domain" description="Guanylate cyclase" evidence="2">
    <location>
        <begin position="454"/>
        <end position="567"/>
    </location>
</feature>
<dbReference type="Gene3D" id="3.40.50.300">
    <property type="entry name" value="P-loop containing nucleotide triphosphate hydrolases"/>
    <property type="match status" value="1"/>
</dbReference>
<evidence type="ECO:0000259" key="2">
    <source>
        <dbReference type="PROSITE" id="PS50125"/>
    </source>
</evidence>
<dbReference type="STRING" id="1173027.Mic7113_3973"/>
<dbReference type="Pfam" id="PF14516">
    <property type="entry name" value="AAA_35"/>
    <property type="match status" value="1"/>
</dbReference>
<dbReference type="GO" id="GO:0035556">
    <property type="term" value="P:intracellular signal transduction"/>
    <property type="evidence" value="ECO:0007669"/>
    <property type="project" value="InterPro"/>
</dbReference>
<dbReference type="RefSeq" id="WP_015183816.1">
    <property type="nucleotide sequence ID" value="NC_019738.1"/>
</dbReference>
<dbReference type="eggNOG" id="COG2114">
    <property type="taxonomic scope" value="Bacteria"/>
</dbReference>
<dbReference type="HOGENOM" id="CLU_021307_2_0_3"/>
<organism evidence="3 4">
    <name type="scientific">Allocoleopsis franciscana PCC 7113</name>
    <dbReference type="NCBI Taxonomy" id="1173027"/>
    <lineage>
        <taxon>Bacteria</taxon>
        <taxon>Bacillati</taxon>
        <taxon>Cyanobacteriota</taxon>
        <taxon>Cyanophyceae</taxon>
        <taxon>Coleofasciculales</taxon>
        <taxon>Coleofasciculaceae</taxon>
        <taxon>Allocoleopsis</taxon>
        <taxon>Allocoleopsis franciscana</taxon>
    </lineage>
</organism>
<dbReference type="Pfam" id="PF00211">
    <property type="entry name" value="Guanylate_cyc"/>
    <property type="match status" value="1"/>
</dbReference>
<dbReference type="Gene3D" id="3.30.70.1230">
    <property type="entry name" value="Nucleotide cyclase"/>
    <property type="match status" value="1"/>
</dbReference>
<protein>
    <submittedName>
        <fullName evidence="3">Family 3 adenylate cyclase</fullName>
    </submittedName>
</protein>
<evidence type="ECO:0000313" key="4">
    <source>
        <dbReference type="Proteomes" id="UP000010471"/>
    </source>
</evidence>
<comment type="similarity">
    <text evidence="1">Belongs to the adenylyl cyclase class-3 family.</text>
</comment>
<dbReference type="GO" id="GO:0004016">
    <property type="term" value="F:adenylate cyclase activity"/>
    <property type="evidence" value="ECO:0007669"/>
    <property type="project" value="UniProtKB-ARBA"/>
</dbReference>
<dbReference type="SUPFAM" id="SSF52540">
    <property type="entry name" value="P-loop containing nucleoside triphosphate hydrolases"/>
    <property type="match status" value="1"/>
</dbReference>